<proteinExistence type="predicted"/>
<evidence type="ECO:0008006" key="4">
    <source>
        <dbReference type="Google" id="ProtNLM"/>
    </source>
</evidence>
<evidence type="ECO:0000313" key="3">
    <source>
        <dbReference type="Proteomes" id="UP000621386"/>
    </source>
</evidence>
<sequence length="481" mass="53731">MVEANRPPEPNLRRELARLRSAIRRDTIDWWQSSHPDGDPPETIRQVIALWFSGQLQGIVDLPEKRAERLRLNARIQASRVHELKALDAEDATVVAEAIRAAHWTDNSRASWSLVLDDFVEDHGFFVFPIIFLVVIFPLGWVWPWLVQEDDFKEIGAGGMLAAFVLLALLMALHGRILALLRATLPKSVQLWRAAVMTGVAYMLFEGRWQRDLRQQVSRQKEHVPRKYHDVMAHADLCAVYALKWFLALVVAAFIISAGSSLLYRAGPKEPADAVVASRMLLELLNLASWSQAALDRANGATEGFRPYIASDERRNMLRCLDRVAHVAEGNWRRSLKVGDHIADSAVADLGQGIAASARRWKTVASIGGERLEEMSQAFAAALLDASRGDWELLVSEVSGRELLRRRMLRITRHLIALSLMIGSAYVVLMDPFGWLGKTNSPTVGSFLLMLAAIVSVSIDPTIVERFANASKVTAHFTAKK</sequence>
<reference evidence="2 3" key="1">
    <citation type="submission" date="2021-01" db="EMBL/GenBank/DDBJ databases">
        <title>WGS of actinomycetes isolated from Thailand.</title>
        <authorList>
            <person name="Thawai C."/>
        </authorList>
    </citation>
    <scope>NUCLEOTIDE SEQUENCE [LARGE SCALE GENOMIC DNA]</scope>
    <source>
        <strain evidence="2 3">CH5-8</strain>
    </source>
</reference>
<gene>
    <name evidence="2" type="ORF">JK361_40105</name>
</gene>
<feature type="transmembrane region" description="Helical" evidence="1">
    <location>
        <begin position="191"/>
        <end position="209"/>
    </location>
</feature>
<keyword evidence="1" id="KW-0812">Transmembrane</keyword>
<dbReference type="Proteomes" id="UP000621386">
    <property type="component" value="Unassembled WGS sequence"/>
</dbReference>
<comment type="caution">
    <text evidence="2">The sequence shown here is derived from an EMBL/GenBank/DDBJ whole genome shotgun (WGS) entry which is preliminary data.</text>
</comment>
<evidence type="ECO:0000313" key="2">
    <source>
        <dbReference type="EMBL" id="MBL1110673.1"/>
    </source>
</evidence>
<feature type="transmembrane region" description="Helical" evidence="1">
    <location>
        <begin position="125"/>
        <end position="143"/>
    </location>
</feature>
<evidence type="ECO:0000256" key="1">
    <source>
        <dbReference type="SAM" id="Phobius"/>
    </source>
</evidence>
<keyword evidence="1" id="KW-0472">Membrane</keyword>
<protein>
    <recommendedName>
        <fullName evidence="4">Type II secretion system protein GspF domain-containing protein</fullName>
    </recommendedName>
</protein>
<keyword evidence="3" id="KW-1185">Reference proteome</keyword>
<feature type="transmembrane region" description="Helical" evidence="1">
    <location>
        <begin position="155"/>
        <end position="179"/>
    </location>
</feature>
<organism evidence="2 3">
    <name type="scientific">Streptomyces musisoli</name>
    <dbReference type="NCBI Taxonomy" id="2802280"/>
    <lineage>
        <taxon>Bacteria</taxon>
        <taxon>Bacillati</taxon>
        <taxon>Actinomycetota</taxon>
        <taxon>Actinomycetes</taxon>
        <taxon>Kitasatosporales</taxon>
        <taxon>Streptomycetaceae</taxon>
        <taxon>Streptomyces</taxon>
    </lineage>
</organism>
<name>A0ABS1PE72_9ACTN</name>
<accession>A0ABS1PE72</accession>
<feature type="transmembrane region" description="Helical" evidence="1">
    <location>
        <begin position="441"/>
        <end position="459"/>
    </location>
</feature>
<feature type="transmembrane region" description="Helical" evidence="1">
    <location>
        <begin position="245"/>
        <end position="264"/>
    </location>
</feature>
<dbReference type="EMBL" id="JAERRH010000052">
    <property type="protein sequence ID" value="MBL1110673.1"/>
    <property type="molecule type" value="Genomic_DNA"/>
</dbReference>
<dbReference type="RefSeq" id="WP_201828095.1">
    <property type="nucleotide sequence ID" value="NZ_JAERRH010000052.1"/>
</dbReference>
<feature type="transmembrane region" description="Helical" evidence="1">
    <location>
        <begin position="411"/>
        <end position="429"/>
    </location>
</feature>
<keyword evidence="1" id="KW-1133">Transmembrane helix</keyword>